<dbReference type="EC" id="6.3.4.-" evidence="3"/>
<keyword evidence="3" id="KW-0694">RNA-binding</keyword>
<evidence type="ECO:0000313" key="5">
    <source>
        <dbReference type="Proteomes" id="UP000027980"/>
    </source>
</evidence>
<evidence type="ECO:0000256" key="3">
    <source>
        <dbReference type="HAMAP-Rule" id="MF_01539"/>
    </source>
</evidence>
<dbReference type="NCBIfam" id="NF010191">
    <property type="entry name" value="PRK13670.1"/>
    <property type="match status" value="1"/>
</dbReference>
<dbReference type="Proteomes" id="UP000027980">
    <property type="component" value="Chromosome"/>
</dbReference>
<comment type="similarity">
    <text evidence="3">Belongs to the TmcAL family.</text>
</comment>
<organism evidence="4 5">
    <name type="scientific">Terribacillus saccharophilus</name>
    <dbReference type="NCBI Taxonomy" id="361277"/>
    <lineage>
        <taxon>Bacteria</taxon>
        <taxon>Bacillati</taxon>
        <taxon>Bacillota</taxon>
        <taxon>Bacilli</taxon>
        <taxon>Bacillales</taxon>
        <taxon>Bacillaceae</taxon>
        <taxon>Terribacillus</taxon>
    </lineage>
</organism>
<keyword evidence="2 3" id="KW-0819">tRNA processing</keyword>
<feature type="binding site" evidence="3">
    <location>
        <begin position="186"/>
        <end position="187"/>
    </location>
    <ligand>
        <name>ATP</name>
        <dbReference type="ChEBI" id="CHEBI:30616"/>
    </ligand>
</feature>
<keyword evidence="1 3" id="KW-0436">Ligase</keyword>
<dbReference type="PANTHER" id="PTHR37825">
    <property type="entry name" value="TRNA(MET) CYTIDINE ACETATE LIGASE"/>
    <property type="match status" value="1"/>
</dbReference>
<evidence type="ECO:0000256" key="1">
    <source>
        <dbReference type="ARBA" id="ARBA00022598"/>
    </source>
</evidence>
<dbReference type="Gene3D" id="3.40.50.620">
    <property type="entry name" value="HUPs"/>
    <property type="match status" value="1"/>
</dbReference>
<feature type="binding site" evidence="3">
    <location>
        <begin position="7"/>
        <end position="20"/>
    </location>
    <ligand>
        <name>ATP</name>
        <dbReference type="ChEBI" id="CHEBI:30616"/>
    </ligand>
</feature>
<dbReference type="EMBL" id="CP008876">
    <property type="protein sequence ID" value="AIF66270.1"/>
    <property type="molecule type" value="Genomic_DNA"/>
</dbReference>
<sequence>MKANGLIVEYNPLHNGHVYHIQQAQKLTGSDCTIAVMSGNFTQRGEPAILDKFSRTRAALSAGVDLVVELPFLYAVQHADLFAKGAVSILDALKVDHLVFGSENGSIEPFHQAQKERIKNQAVFESILKQELDKGLSYPEANRTAYELAGISSTLDLSSPNNILGFAYLQAANALNTPMQVDTIRRIQADYHEQSITGPIASATSIRSAWQDEKTQEVKAAVPIKTFELLETKELHSWEAYFPLLRYLILTRPAETLRQIHGMDEGLEYRFKKYIHQSLDFQQFLSLLKTKRYTWTRLQRVCVHILSNTQKHIINEHLDEAAYPYIRILGMTKTGQAFLSSRKKLLGVPLYTQLKDGMHPVADLELQAADAYYSILPPKIAAASRRQEISPPIFA</sequence>
<dbReference type="GO" id="GO:0016879">
    <property type="term" value="F:ligase activity, forming carbon-nitrogen bonds"/>
    <property type="evidence" value="ECO:0007669"/>
    <property type="project" value="UniProtKB-UniRule"/>
</dbReference>
<feature type="binding site" evidence="3">
    <location>
        <position position="161"/>
    </location>
    <ligand>
        <name>ATP</name>
        <dbReference type="ChEBI" id="CHEBI:30616"/>
    </ligand>
</feature>
<keyword evidence="3" id="KW-0067">ATP-binding</keyword>
<protein>
    <recommendedName>
        <fullName evidence="3">tRNA(Met) cytidine acetate ligase</fullName>
        <ecNumber evidence="3">6.3.4.-</ecNumber>
    </recommendedName>
</protein>
<keyword evidence="3" id="KW-0963">Cytoplasm</keyword>
<dbReference type="OrthoDB" id="9769796at2"/>
<dbReference type="HAMAP" id="MF_01539">
    <property type="entry name" value="TmcAL"/>
    <property type="match status" value="1"/>
</dbReference>
<dbReference type="PANTHER" id="PTHR37825:SF1">
    <property type="entry name" value="TRNA(MET) CYTIDINE ACETATE LIGASE"/>
    <property type="match status" value="1"/>
</dbReference>
<comment type="catalytic activity">
    <reaction evidence="3">
        <text>cytidine(34) in elongator tRNA(Met) + acetate + ATP = N(4)-acetylcytidine(34) in elongator tRNA(Met) + AMP + diphosphate</text>
        <dbReference type="Rhea" id="RHEA:58144"/>
        <dbReference type="Rhea" id="RHEA-COMP:10693"/>
        <dbReference type="Rhea" id="RHEA-COMP:10694"/>
        <dbReference type="ChEBI" id="CHEBI:30089"/>
        <dbReference type="ChEBI" id="CHEBI:30616"/>
        <dbReference type="ChEBI" id="CHEBI:33019"/>
        <dbReference type="ChEBI" id="CHEBI:74900"/>
        <dbReference type="ChEBI" id="CHEBI:82748"/>
        <dbReference type="ChEBI" id="CHEBI:456215"/>
    </reaction>
</comment>
<dbReference type="KEGG" id="tap:GZ22_06315"/>
<dbReference type="GO" id="GO:0006400">
    <property type="term" value="P:tRNA modification"/>
    <property type="evidence" value="ECO:0007669"/>
    <property type="project" value="UniProtKB-UniRule"/>
</dbReference>
<evidence type="ECO:0000256" key="2">
    <source>
        <dbReference type="ARBA" id="ARBA00022694"/>
    </source>
</evidence>
<comment type="function">
    <text evidence="3">Catalyzes the formation of N(4)-acetylcytidine (ac(4)C) at the wobble position of elongator tRNA(Met), using acetate and ATP as substrates. First activates an acetate ion to form acetyladenylate (Ac-AMP) and then transfers the acetyl group to tRNA to form ac(4)C34.</text>
</comment>
<dbReference type="InterPro" id="IPR008513">
    <property type="entry name" value="tRNA(Met)_cyd_acetate_ligase"/>
</dbReference>
<dbReference type="SUPFAM" id="SSF52374">
    <property type="entry name" value="Nucleotidylyl transferase"/>
    <property type="match status" value="1"/>
</dbReference>
<keyword evidence="3" id="KW-0820">tRNA-binding</keyword>
<dbReference type="GO" id="GO:0005737">
    <property type="term" value="C:cytoplasm"/>
    <property type="evidence" value="ECO:0007669"/>
    <property type="project" value="UniProtKB-SubCell"/>
</dbReference>
<reference evidence="4 5" key="1">
    <citation type="submission" date="2014-07" db="EMBL/GenBank/DDBJ databases">
        <title>Complete genome sequence of a moderately halophilic bacterium Terribacillus aidingensis MP602, isolated from Cryptomeria fortunei in Tianmu mountain in China.</title>
        <authorList>
            <person name="Wang Y."/>
            <person name="Lu P."/>
            <person name="Zhang L."/>
        </authorList>
    </citation>
    <scope>NUCLEOTIDE SEQUENCE [LARGE SCALE GENOMIC DNA]</scope>
    <source>
        <strain evidence="4 5">MP602</strain>
    </source>
</reference>
<keyword evidence="3" id="KW-0547">Nucleotide-binding</keyword>
<dbReference type="GeneID" id="34221344"/>
<dbReference type="GO" id="GO:0000049">
    <property type="term" value="F:tRNA binding"/>
    <property type="evidence" value="ECO:0007669"/>
    <property type="project" value="UniProtKB-KW"/>
</dbReference>
<dbReference type="Pfam" id="PF05636">
    <property type="entry name" value="HIGH_NTase1"/>
    <property type="match status" value="1"/>
</dbReference>
<gene>
    <name evidence="3" type="primary">tmcAL</name>
    <name evidence="4" type="ORF">GZ22_06315</name>
</gene>
<proteinExistence type="inferred from homology"/>
<dbReference type="InterPro" id="IPR014729">
    <property type="entry name" value="Rossmann-like_a/b/a_fold"/>
</dbReference>
<feature type="binding site" evidence="3">
    <location>
        <position position="101"/>
    </location>
    <ligand>
        <name>ATP</name>
        <dbReference type="ChEBI" id="CHEBI:30616"/>
    </ligand>
</feature>
<dbReference type="RefSeq" id="WP_038559911.1">
    <property type="nucleotide sequence ID" value="NZ_CP008876.1"/>
</dbReference>
<dbReference type="HOGENOM" id="CLU_038915_0_2_9"/>
<dbReference type="AlphaFoldDB" id="A0A075LHY7"/>
<evidence type="ECO:0000313" key="4">
    <source>
        <dbReference type="EMBL" id="AIF66270.1"/>
    </source>
</evidence>
<accession>A0A075LHY7</accession>
<comment type="subcellular location">
    <subcellularLocation>
        <location evidence="3">Cytoplasm</location>
    </subcellularLocation>
</comment>
<dbReference type="GO" id="GO:0005524">
    <property type="term" value="F:ATP binding"/>
    <property type="evidence" value="ECO:0007669"/>
    <property type="project" value="UniProtKB-KW"/>
</dbReference>
<name>A0A075LHY7_9BACI</name>